<dbReference type="EMBL" id="CP002961">
    <property type="protein sequence ID" value="AFK01575.1"/>
    <property type="molecule type" value="Genomic_DNA"/>
</dbReference>
<dbReference type="PANTHER" id="PTHR43309:SF5">
    <property type="entry name" value="5-OXOPROLINASE SUBUNIT C"/>
    <property type="match status" value="1"/>
</dbReference>
<evidence type="ECO:0000259" key="4">
    <source>
        <dbReference type="SMART" id="SM00797"/>
    </source>
</evidence>
<dbReference type="Pfam" id="PF02626">
    <property type="entry name" value="CT_A_B"/>
    <property type="match status" value="2"/>
</dbReference>
<dbReference type="RefSeq" id="WP_015027279.1">
    <property type="nucleotide sequence ID" value="NC_018748.1"/>
</dbReference>
<organism evidence="5 6">
    <name type="scientific">Emticicia oligotrophica (strain DSM 17448 / CIP 109782 / MTCC 6937 / GPTSA100-15)</name>
    <dbReference type="NCBI Taxonomy" id="929562"/>
    <lineage>
        <taxon>Bacteria</taxon>
        <taxon>Pseudomonadati</taxon>
        <taxon>Bacteroidota</taxon>
        <taxon>Cytophagia</taxon>
        <taxon>Cytophagales</taxon>
        <taxon>Leadbetterellaceae</taxon>
        <taxon>Emticicia</taxon>
    </lineage>
</organism>
<dbReference type="InterPro" id="IPR052708">
    <property type="entry name" value="PxpC"/>
</dbReference>
<dbReference type="GO" id="GO:0016787">
    <property type="term" value="F:hydrolase activity"/>
    <property type="evidence" value="ECO:0007669"/>
    <property type="project" value="UniProtKB-KW"/>
</dbReference>
<reference evidence="5 6" key="1">
    <citation type="submission" date="2011-07" db="EMBL/GenBank/DDBJ databases">
        <title>The complete genome of chromosome of Emticicia oligotrophica DSM 17448.</title>
        <authorList>
            <consortium name="US DOE Joint Genome Institute (JGI-PGF)"/>
            <person name="Lucas S."/>
            <person name="Han J."/>
            <person name="Lapidus A."/>
            <person name="Bruce D."/>
            <person name="Goodwin L."/>
            <person name="Pitluck S."/>
            <person name="Peters L."/>
            <person name="Kyrpides N."/>
            <person name="Mavromatis K."/>
            <person name="Ivanova N."/>
            <person name="Ovchinnikova G."/>
            <person name="Teshima H."/>
            <person name="Detter J.C."/>
            <person name="Tapia R."/>
            <person name="Han C."/>
            <person name="Land M."/>
            <person name="Hauser L."/>
            <person name="Markowitz V."/>
            <person name="Cheng J.-F."/>
            <person name="Hugenholtz P."/>
            <person name="Woyke T."/>
            <person name="Wu D."/>
            <person name="Tindall B."/>
            <person name="Pomrenke H."/>
            <person name="Brambilla E."/>
            <person name="Klenk H.-P."/>
            <person name="Eisen J.A."/>
        </authorList>
    </citation>
    <scope>NUCLEOTIDE SEQUENCE [LARGE SCALE GENOMIC DNA]</scope>
    <source>
        <strain evidence="5 6">DSM 17448</strain>
    </source>
</reference>
<dbReference type="Proteomes" id="UP000002875">
    <property type="component" value="Chromosome"/>
</dbReference>
<evidence type="ECO:0000256" key="2">
    <source>
        <dbReference type="ARBA" id="ARBA00022801"/>
    </source>
</evidence>
<dbReference type="PANTHER" id="PTHR43309">
    <property type="entry name" value="5-OXOPROLINASE SUBUNIT C"/>
    <property type="match status" value="1"/>
</dbReference>
<feature type="domain" description="Carboxyltransferase" evidence="4">
    <location>
        <begin position="22"/>
        <end position="262"/>
    </location>
</feature>
<protein>
    <submittedName>
        <fullName evidence="5">Allophanate hydrolase subunit 2</fullName>
    </submittedName>
</protein>
<keyword evidence="1" id="KW-0547">Nucleotide-binding</keyword>
<keyword evidence="2 5" id="KW-0378">Hydrolase</keyword>
<evidence type="ECO:0000313" key="5">
    <source>
        <dbReference type="EMBL" id="AFK01575.1"/>
    </source>
</evidence>
<name>A0ABN4ABL5_EMTOG</name>
<sequence>MKFIKKGILTSYQDLGQKGLRHLGINPKGAMDRYTARILNIALGKNEEEKVLEMYFPAPEILFEEDCSIIIGGADFLPHIDNQPIMNEKVISVKAGSIIRFKRKINGNIAYLASTKSPMLFKAHLGFSIIEKEPHKLIRFIEGHEFELLENESRNWVENKPFQISSNSNRMGFRMIGEPLLLKEKKELISSAVDFGTIQLLPNGQLIILMADHQTSGGYPRIGNIISADIHKLAQSSINDYIYLKKVSIQEAEDACLEQEKNIKKLKASIRFFNEY</sequence>
<dbReference type="InterPro" id="IPR029000">
    <property type="entry name" value="Cyclophilin-like_dom_sf"/>
</dbReference>
<dbReference type="InterPro" id="IPR003778">
    <property type="entry name" value="CT_A_B"/>
</dbReference>
<keyword evidence="3" id="KW-0067">ATP-binding</keyword>
<dbReference type="Gene3D" id="2.40.100.10">
    <property type="entry name" value="Cyclophilin-like"/>
    <property type="match status" value="1"/>
</dbReference>
<evidence type="ECO:0000313" key="6">
    <source>
        <dbReference type="Proteomes" id="UP000002875"/>
    </source>
</evidence>
<dbReference type="SMART" id="SM00797">
    <property type="entry name" value="AHS2"/>
    <property type="match status" value="1"/>
</dbReference>
<proteinExistence type="predicted"/>
<evidence type="ECO:0000256" key="3">
    <source>
        <dbReference type="ARBA" id="ARBA00022840"/>
    </source>
</evidence>
<accession>A0ABN4ABL5</accession>
<evidence type="ECO:0000256" key="1">
    <source>
        <dbReference type="ARBA" id="ARBA00022741"/>
    </source>
</evidence>
<keyword evidence="6" id="KW-1185">Reference proteome</keyword>
<gene>
    <name evidence="5" type="ordered locus">Emtol_0421</name>
</gene>